<dbReference type="InterPro" id="IPR044068">
    <property type="entry name" value="CB"/>
</dbReference>
<accession>A0A7C8FLD5</accession>
<evidence type="ECO:0000256" key="9">
    <source>
        <dbReference type="HAMAP-Rule" id="MF_01808"/>
    </source>
</evidence>
<feature type="domain" description="Tyr recombinase" evidence="11">
    <location>
        <begin position="108"/>
        <end position="301"/>
    </location>
</feature>
<dbReference type="PROSITE" id="PS51900">
    <property type="entry name" value="CB"/>
    <property type="match status" value="1"/>
</dbReference>
<dbReference type="InterPro" id="IPR050090">
    <property type="entry name" value="Tyrosine_recombinase_XerCD"/>
</dbReference>
<dbReference type="GO" id="GO:0003677">
    <property type="term" value="F:DNA binding"/>
    <property type="evidence" value="ECO:0007669"/>
    <property type="project" value="UniProtKB-UniRule"/>
</dbReference>
<evidence type="ECO:0000256" key="10">
    <source>
        <dbReference type="SAM" id="MobiDB-lite"/>
    </source>
</evidence>
<feature type="active site" description="O-(3'-phospho-DNA)-tyrosine intermediate" evidence="9">
    <location>
        <position position="288"/>
    </location>
</feature>
<dbReference type="GO" id="GO:0005737">
    <property type="term" value="C:cytoplasm"/>
    <property type="evidence" value="ECO:0007669"/>
    <property type="project" value="UniProtKB-SubCell"/>
</dbReference>
<dbReference type="GO" id="GO:0006313">
    <property type="term" value="P:DNA transposition"/>
    <property type="evidence" value="ECO:0007669"/>
    <property type="project" value="UniProtKB-UniRule"/>
</dbReference>
<dbReference type="SUPFAM" id="SSF47823">
    <property type="entry name" value="lambda integrase-like, N-terminal domain"/>
    <property type="match status" value="1"/>
</dbReference>
<evidence type="ECO:0000256" key="1">
    <source>
        <dbReference type="ARBA" id="ARBA00004496"/>
    </source>
</evidence>
<feature type="domain" description="Core-binding (CB)" evidence="12">
    <location>
        <begin position="1"/>
        <end position="87"/>
    </location>
</feature>
<dbReference type="PANTHER" id="PTHR30349">
    <property type="entry name" value="PHAGE INTEGRASE-RELATED"/>
    <property type="match status" value="1"/>
</dbReference>
<evidence type="ECO:0000259" key="11">
    <source>
        <dbReference type="PROSITE" id="PS51898"/>
    </source>
</evidence>
<evidence type="ECO:0000256" key="2">
    <source>
        <dbReference type="ARBA" id="ARBA00022490"/>
    </source>
</evidence>
<dbReference type="NCBIfam" id="NF001399">
    <property type="entry name" value="PRK00283.1"/>
    <property type="match status" value="1"/>
</dbReference>
<comment type="subunit">
    <text evidence="9">Forms a cyclic heterotetrameric complex composed of two molecules of XerC and two molecules of XerD.</text>
</comment>
<evidence type="ECO:0000313" key="13">
    <source>
        <dbReference type="EMBL" id="KAB1633083.1"/>
    </source>
</evidence>
<dbReference type="SUPFAM" id="SSF56349">
    <property type="entry name" value="DNA breaking-rejoining enzymes"/>
    <property type="match status" value="1"/>
</dbReference>
<evidence type="ECO:0000256" key="3">
    <source>
        <dbReference type="ARBA" id="ARBA00022618"/>
    </source>
</evidence>
<protein>
    <recommendedName>
        <fullName evidence="9">Tyrosine recombinase XerC</fullName>
    </recommendedName>
</protein>
<organism evidence="13 14">
    <name type="scientific">Pseudoclavibacter caeni</name>
    <dbReference type="NCBI Taxonomy" id="908846"/>
    <lineage>
        <taxon>Bacteria</taxon>
        <taxon>Bacillati</taxon>
        <taxon>Actinomycetota</taxon>
        <taxon>Actinomycetes</taxon>
        <taxon>Micrococcales</taxon>
        <taxon>Microbacteriaceae</taxon>
        <taxon>Pseudoclavibacter</taxon>
    </lineage>
</organism>
<evidence type="ECO:0000256" key="4">
    <source>
        <dbReference type="ARBA" id="ARBA00022829"/>
    </source>
</evidence>
<feature type="active site" evidence="9">
    <location>
        <position position="253"/>
    </location>
</feature>
<proteinExistence type="inferred from homology"/>
<keyword evidence="4 9" id="KW-0159">Chromosome partition</keyword>
<dbReference type="InterPro" id="IPR023009">
    <property type="entry name" value="Tyrosine_recombinase_XerC/XerD"/>
</dbReference>
<keyword evidence="2 9" id="KW-0963">Cytoplasm</keyword>
<feature type="region of interest" description="Disordered" evidence="10">
    <location>
        <begin position="303"/>
        <end position="333"/>
    </location>
</feature>
<dbReference type="GO" id="GO:0051301">
    <property type="term" value="P:cell division"/>
    <property type="evidence" value="ECO:0007669"/>
    <property type="project" value="UniProtKB-KW"/>
</dbReference>
<keyword evidence="8 9" id="KW-0131">Cell cycle</keyword>
<dbReference type="Proteomes" id="UP000481339">
    <property type="component" value="Unassembled WGS sequence"/>
</dbReference>
<comment type="subcellular location">
    <subcellularLocation>
        <location evidence="1 9">Cytoplasm</location>
    </subcellularLocation>
</comment>
<reference evidence="13 14" key="1">
    <citation type="submission" date="2019-09" db="EMBL/GenBank/DDBJ databases">
        <title>Phylogeny of genus Pseudoclavibacter and closely related genus.</title>
        <authorList>
            <person name="Li Y."/>
        </authorList>
    </citation>
    <scope>NUCLEOTIDE SEQUENCE [LARGE SCALE GENOMIC DNA]</scope>
    <source>
        <strain evidence="13 14">JCM 16921</strain>
    </source>
</reference>
<dbReference type="CDD" id="cd00798">
    <property type="entry name" value="INT_XerDC_C"/>
    <property type="match status" value="1"/>
</dbReference>
<dbReference type="AlphaFoldDB" id="A0A7C8FLD5"/>
<sequence>MAGFLVALRAERGLAENTVRAYRSDLRAYRGWLAERGITDLAEVDEATLRAYPGWLAETRAAAGVATSAATTGRMLSAVRGLHRQLFRDGTLPTDPGPALRGPRRPRRLPKALSIAEVTRLIESAAGDDPVSLRDRAILEFLYATGCRVSELTGLVVDDVQTLERVDDAPPLDVVRLRGKGDRQRIVPVGACARHALDAYLVRVRPALAARGRSRSRLFLGVRGGPLSRQAVWEIIARAGRRAGLPEHRVSPHVLRHSFATHLVSGGADLRVVQELLGHASVTTTQIYTRVTEEHLREVYATSHPRAHRATPAQGRPPEPAPVRDDGGSEVTD</sequence>
<keyword evidence="3 9" id="KW-0132">Cell division</keyword>
<evidence type="ECO:0000256" key="7">
    <source>
        <dbReference type="ARBA" id="ARBA00023172"/>
    </source>
</evidence>
<dbReference type="InterPro" id="IPR013762">
    <property type="entry name" value="Integrase-like_cat_sf"/>
</dbReference>
<comment type="function">
    <text evidence="9">Site-specific tyrosine recombinase, which acts by catalyzing the cutting and rejoining of the recombining DNA molecules. The XerC-XerD complex is essential to convert dimers of the bacterial chromosome into monomers to permit their segregation at cell division. It also contributes to the segregational stability of plasmids.</text>
</comment>
<dbReference type="HAMAP" id="MF_01808">
    <property type="entry name" value="Recomb_XerC_XerD"/>
    <property type="match status" value="1"/>
</dbReference>
<dbReference type="Pfam" id="PF00589">
    <property type="entry name" value="Phage_integrase"/>
    <property type="match status" value="1"/>
</dbReference>
<name>A0A7C8FLD5_9MICO</name>
<keyword evidence="6 9" id="KW-0238">DNA-binding</keyword>
<evidence type="ECO:0000313" key="14">
    <source>
        <dbReference type="Proteomes" id="UP000481339"/>
    </source>
</evidence>
<keyword evidence="5 9" id="KW-0229">DNA integration</keyword>
<feature type="active site" evidence="9">
    <location>
        <position position="279"/>
    </location>
</feature>
<dbReference type="Pfam" id="PF02899">
    <property type="entry name" value="Phage_int_SAM_1"/>
    <property type="match status" value="1"/>
</dbReference>
<dbReference type="Gene3D" id="1.10.150.130">
    <property type="match status" value="1"/>
</dbReference>
<comment type="caution">
    <text evidence="13">The sequence shown here is derived from an EMBL/GenBank/DDBJ whole genome shotgun (WGS) entry which is preliminary data.</text>
</comment>
<gene>
    <name evidence="9" type="primary">xerC</name>
    <name evidence="13" type="ORF">F8O02_04150</name>
</gene>
<feature type="active site" evidence="9">
    <location>
        <position position="180"/>
    </location>
</feature>
<evidence type="ECO:0000256" key="8">
    <source>
        <dbReference type="ARBA" id="ARBA00023306"/>
    </source>
</evidence>
<dbReference type="PANTHER" id="PTHR30349:SF81">
    <property type="entry name" value="TYROSINE RECOMBINASE XERC"/>
    <property type="match status" value="1"/>
</dbReference>
<evidence type="ECO:0000259" key="12">
    <source>
        <dbReference type="PROSITE" id="PS51900"/>
    </source>
</evidence>
<dbReference type="PROSITE" id="PS51898">
    <property type="entry name" value="TYR_RECOMBINASE"/>
    <property type="match status" value="1"/>
</dbReference>
<keyword evidence="14" id="KW-1185">Reference proteome</keyword>
<evidence type="ECO:0000256" key="5">
    <source>
        <dbReference type="ARBA" id="ARBA00022908"/>
    </source>
</evidence>
<dbReference type="GO" id="GO:0007059">
    <property type="term" value="P:chromosome segregation"/>
    <property type="evidence" value="ECO:0007669"/>
    <property type="project" value="UniProtKB-UniRule"/>
</dbReference>
<dbReference type="EMBL" id="WBKA01000002">
    <property type="protein sequence ID" value="KAB1633083.1"/>
    <property type="molecule type" value="Genomic_DNA"/>
</dbReference>
<evidence type="ECO:0000256" key="6">
    <source>
        <dbReference type="ARBA" id="ARBA00023125"/>
    </source>
</evidence>
<dbReference type="InterPro" id="IPR011010">
    <property type="entry name" value="DNA_brk_join_enz"/>
</dbReference>
<keyword evidence="7 9" id="KW-0233">DNA recombination</keyword>
<dbReference type="GO" id="GO:0009037">
    <property type="term" value="F:tyrosine-based site-specific recombinase activity"/>
    <property type="evidence" value="ECO:0007669"/>
    <property type="project" value="UniProtKB-UniRule"/>
</dbReference>
<feature type="active site" evidence="9">
    <location>
        <position position="148"/>
    </location>
</feature>
<dbReference type="Gene3D" id="1.10.443.10">
    <property type="entry name" value="Intergrase catalytic core"/>
    <property type="match status" value="1"/>
</dbReference>
<dbReference type="InterPro" id="IPR004107">
    <property type="entry name" value="Integrase_SAM-like_N"/>
</dbReference>
<comment type="similarity">
    <text evidence="9">Belongs to the 'phage' integrase family. XerC subfamily.</text>
</comment>
<dbReference type="OrthoDB" id="9801717at2"/>
<feature type="active site" evidence="9">
    <location>
        <position position="256"/>
    </location>
</feature>
<dbReference type="InterPro" id="IPR010998">
    <property type="entry name" value="Integrase_recombinase_N"/>
</dbReference>
<dbReference type="InterPro" id="IPR002104">
    <property type="entry name" value="Integrase_catalytic"/>
</dbReference>